<organism evidence="2 3">
    <name type="scientific">Eimeria acervulina</name>
    <name type="common">Coccidian parasite</name>
    <dbReference type="NCBI Taxonomy" id="5801"/>
    <lineage>
        <taxon>Eukaryota</taxon>
        <taxon>Sar</taxon>
        <taxon>Alveolata</taxon>
        <taxon>Apicomplexa</taxon>
        <taxon>Conoidasida</taxon>
        <taxon>Coccidia</taxon>
        <taxon>Eucoccidiorida</taxon>
        <taxon>Eimeriorina</taxon>
        <taxon>Eimeriidae</taxon>
        <taxon>Eimeria</taxon>
    </lineage>
</organism>
<dbReference type="RefSeq" id="XP_013248253.1">
    <property type="nucleotide sequence ID" value="XM_013392799.1"/>
</dbReference>
<evidence type="ECO:0000313" key="3">
    <source>
        <dbReference type="Proteomes" id="UP000018050"/>
    </source>
</evidence>
<proteinExistence type="predicted"/>
<dbReference type="GO" id="GO:0004445">
    <property type="term" value="F:inositol-polyphosphate 5-phosphatase activity"/>
    <property type="evidence" value="ECO:0007669"/>
    <property type="project" value="UniProtKB-EC"/>
</dbReference>
<keyword evidence="2" id="KW-0540">Nuclease</keyword>
<evidence type="ECO:0000313" key="2">
    <source>
        <dbReference type="EMBL" id="CDI82291.1"/>
    </source>
</evidence>
<feature type="region of interest" description="Disordered" evidence="1">
    <location>
        <begin position="337"/>
        <end position="358"/>
    </location>
</feature>
<feature type="region of interest" description="Disordered" evidence="1">
    <location>
        <begin position="34"/>
        <end position="74"/>
    </location>
</feature>
<reference evidence="2" key="2">
    <citation type="submission" date="2013-10" db="EMBL/GenBank/DDBJ databases">
        <authorList>
            <person name="Aslett M."/>
        </authorList>
    </citation>
    <scope>NUCLEOTIDE SEQUENCE</scope>
    <source>
        <strain evidence="2">Houghton</strain>
    </source>
</reference>
<gene>
    <name evidence="2" type="ORF">EAH_00065770</name>
</gene>
<sequence>MSKYTSHREENAAANGGCPSVICLPSLQGAALAESPRGCPSSSRVCCTNSSSRSSSRSSSSSRRQIASSTEDAEEFTGGFMLHAADAQTGEALLDWQQIEAQEDAEVYRCLTKEDFHLRLLRLQEQSDEQQQQQQQNQQQQKKQQQQMVNKDIQEEEEEQQPLHSDTEAETCTGSPLDGVPSQHQQQQQQQQQQQDEEEEEAQQEQQQERLALLHRVGDRCCKLDDPGAVSVMPLFNVVSNTGASGGPSTPTCQSDRQQHQQDEEEEKQHEEEEEEEDVDGDIALRWECRVVTPCLGVGVDCFSAEGCGVVVCGSPYSFFDNCCNVEVPAPYIIRSSSSSSSSYLSPQLSAGKGSKGSAAAAAERSKAFARETHIEEDILLDSNSEGETDARASV</sequence>
<name>U6GPZ3_EIMAC</name>
<accession>U6GPZ3</accession>
<feature type="region of interest" description="Disordered" evidence="1">
    <location>
        <begin position="1"/>
        <end position="20"/>
    </location>
</feature>
<keyword evidence="3" id="KW-1185">Reference proteome</keyword>
<feature type="region of interest" description="Disordered" evidence="1">
    <location>
        <begin position="241"/>
        <end position="280"/>
    </location>
</feature>
<dbReference type="EMBL" id="HG672238">
    <property type="protein sequence ID" value="CDI82291.1"/>
    <property type="molecule type" value="Genomic_DNA"/>
</dbReference>
<feature type="compositionally biased region" description="Basic and acidic residues" evidence="1">
    <location>
        <begin position="1"/>
        <end position="11"/>
    </location>
</feature>
<evidence type="ECO:0000256" key="1">
    <source>
        <dbReference type="SAM" id="MobiDB-lite"/>
    </source>
</evidence>
<dbReference type="OrthoDB" id="10586351at2759"/>
<keyword evidence="2" id="KW-0255">Endonuclease</keyword>
<feature type="compositionally biased region" description="Low complexity" evidence="1">
    <location>
        <begin position="183"/>
        <end position="194"/>
    </location>
</feature>
<dbReference type="OMA" id="TSHREEN"/>
<dbReference type="VEuPathDB" id="ToxoDB:EAH_00065770"/>
<feature type="compositionally biased region" description="Polar residues" evidence="1">
    <location>
        <begin position="241"/>
        <end position="256"/>
    </location>
</feature>
<dbReference type="EC" id="3.1.3.56" evidence="2"/>
<reference evidence="2" key="1">
    <citation type="submission" date="2013-10" db="EMBL/GenBank/DDBJ databases">
        <title>Genomic analysis of the causative agents of coccidiosis in chickens.</title>
        <authorList>
            <person name="Reid A.J."/>
            <person name="Blake D."/>
            <person name="Billington K."/>
            <person name="Browne H."/>
            <person name="Dunn M."/>
            <person name="Hung S."/>
            <person name="Kawahara F."/>
            <person name="Miranda-Saavedra D."/>
            <person name="Mourier T."/>
            <person name="Nagra H."/>
            <person name="Otto T.D."/>
            <person name="Rawlings N."/>
            <person name="Sanchez A."/>
            <person name="Sanders M."/>
            <person name="Subramaniam C."/>
            <person name="Tay Y."/>
            <person name="Dear P."/>
            <person name="Doerig C."/>
            <person name="Gruber A."/>
            <person name="Parkinson J."/>
            <person name="Shirley M."/>
            <person name="Wan K.L."/>
            <person name="Berriman M."/>
            <person name="Tomley F."/>
            <person name="Pain A."/>
        </authorList>
    </citation>
    <scope>NUCLEOTIDE SEQUENCE</scope>
    <source>
        <strain evidence="2">Houghton</strain>
    </source>
</reference>
<protein>
    <submittedName>
        <fullName evidence="2">Endonuclease/exonuclease/phosphatase domain-containing protein, related</fullName>
        <ecNumber evidence="2">3.1.3.56</ecNumber>
    </submittedName>
</protein>
<dbReference type="Proteomes" id="UP000018050">
    <property type="component" value="Unassembled WGS sequence"/>
</dbReference>
<keyword evidence="2" id="KW-0269">Exonuclease</keyword>
<feature type="compositionally biased region" description="Low complexity" evidence="1">
    <location>
        <begin position="129"/>
        <end position="147"/>
    </location>
</feature>
<dbReference type="AlphaFoldDB" id="U6GPZ3"/>
<dbReference type="GO" id="GO:0004527">
    <property type="term" value="F:exonuclease activity"/>
    <property type="evidence" value="ECO:0007669"/>
    <property type="project" value="UniProtKB-KW"/>
</dbReference>
<feature type="compositionally biased region" description="Low complexity" evidence="1">
    <location>
        <begin position="41"/>
        <end position="69"/>
    </location>
</feature>
<dbReference type="GeneID" id="25274647"/>
<feature type="region of interest" description="Disordered" evidence="1">
    <location>
        <begin position="129"/>
        <end position="209"/>
    </location>
</feature>
<dbReference type="GO" id="GO:0004519">
    <property type="term" value="F:endonuclease activity"/>
    <property type="evidence" value="ECO:0007669"/>
    <property type="project" value="UniProtKB-KW"/>
</dbReference>
<keyword evidence="2" id="KW-0378">Hydrolase</keyword>
<feature type="compositionally biased region" description="Basic and acidic residues" evidence="1">
    <location>
        <begin position="257"/>
        <end position="271"/>
    </location>
</feature>